<comment type="function">
    <text evidence="13">DNA-dependent ATPase involved in processing of recombination intermediates, plays a role in repairing DNA breaks. Stimulates the branch migration of RecA-mediated strand transfer reactions, allowing the 3' invading strand to extend heteroduplex DNA faster. Binds ssDNA in the presence of ADP but not other nucleotides, has ATPase activity that is stimulated by ssDNA and various branched DNA structures, but inhibited by SSB. Does not have RecA's homology-searching function.</text>
</comment>
<comment type="function">
    <text evidence="11">Plays a role in repairing double-strand DNA breaks, probably involving stabilizing or processing branched DNA or blocked replication forks.</text>
</comment>
<dbReference type="InterPro" id="IPR041166">
    <property type="entry name" value="Rubredoxin_2"/>
</dbReference>
<dbReference type="InterPro" id="IPR027417">
    <property type="entry name" value="P-loop_NTPase"/>
</dbReference>
<dbReference type="HAMAP" id="MF_01498">
    <property type="entry name" value="RadA_bact"/>
    <property type="match status" value="1"/>
</dbReference>
<evidence type="ECO:0000256" key="9">
    <source>
        <dbReference type="ARBA" id="ARBA00023125"/>
    </source>
</evidence>
<reference evidence="15 16" key="1">
    <citation type="journal article" date="2019" name="ISME J.">
        <title>Candidatus Macondimonas diazotrophica, a novel gammaproteobacterial genus dominating crude-oil-contaminated coastal sediments.</title>
        <authorList>
            <person name="Karthikeyan S."/>
            <person name="Konstantinidis K."/>
        </authorList>
    </citation>
    <scope>NUCLEOTIDE SEQUENCE [LARGE SCALE GENOMIC DNA]</scope>
    <source>
        <strain evidence="15 16">KTK01</strain>
    </source>
</reference>
<dbReference type="InterPro" id="IPR014721">
    <property type="entry name" value="Ribsml_uS5_D2-typ_fold_subgr"/>
</dbReference>
<dbReference type="GO" id="GO:0005524">
    <property type="term" value="F:ATP binding"/>
    <property type="evidence" value="ECO:0007669"/>
    <property type="project" value="UniProtKB-UniRule"/>
</dbReference>
<evidence type="ECO:0000256" key="5">
    <source>
        <dbReference type="ARBA" id="ARBA00022801"/>
    </source>
</evidence>
<dbReference type="GO" id="GO:0140664">
    <property type="term" value="F:ATP-dependent DNA damage sensor activity"/>
    <property type="evidence" value="ECO:0007669"/>
    <property type="project" value="InterPro"/>
</dbReference>
<protein>
    <recommendedName>
        <fullName evidence="11 12">DNA repair protein RadA</fullName>
    </recommendedName>
</protein>
<accession>A0A4Z0FBG6</accession>
<evidence type="ECO:0000313" key="15">
    <source>
        <dbReference type="EMBL" id="TFZ83846.1"/>
    </source>
</evidence>
<evidence type="ECO:0000256" key="8">
    <source>
        <dbReference type="ARBA" id="ARBA00023016"/>
    </source>
</evidence>
<keyword evidence="16" id="KW-1185">Reference proteome</keyword>
<dbReference type="PRINTS" id="PR01874">
    <property type="entry name" value="DNAREPAIRADA"/>
</dbReference>
<evidence type="ECO:0000256" key="13">
    <source>
        <dbReference type="RuleBase" id="RU003555"/>
    </source>
</evidence>
<feature type="region of interest" description="Lon-protease-like" evidence="11">
    <location>
        <begin position="349"/>
        <end position="452"/>
    </location>
</feature>
<keyword evidence="1 11" id="KW-0479">Metal-binding</keyword>
<dbReference type="GO" id="GO:0016787">
    <property type="term" value="F:hydrolase activity"/>
    <property type="evidence" value="ECO:0007669"/>
    <property type="project" value="UniProtKB-KW"/>
</dbReference>
<dbReference type="OrthoDB" id="9803906at2"/>
<dbReference type="CDD" id="cd01121">
    <property type="entry name" value="RadA_SMS_N"/>
    <property type="match status" value="1"/>
</dbReference>
<dbReference type="FunFam" id="3.40.50.300:FF:000050">
    <property type="entry name" value="DNA repair protein RadA"/>
    <property type="match status" value="1"/>
</dbReference>
<evidence type="ECO:0000256" key="7">
    <source>
        <dbReference type="ARBA" id="ARBA00022840"/>
    </source>
</evidence>
<keyword evidence="3 11" id="KW-0227">DNA damage</keyword>
<dbReference type="NCBIfam" id="TIGR00416">
    <property type="entry name" value="sms"/>
    <property type="match status" value="1"/>
</dbReference>
<keyword evidence="9 11" id="KW-0238">DNA-binding</keyword>
<dbReference type="InterPro" id="IPR020568">
    <property type="entry name" value="Ribosomal_Su5_D2-typ_SF"/>
</dbReference>
<feature type="domain" description="RecA family profile 1" evidence="14">
    <location>
        <begin position="65"/>
        <end position="213"/>
    </location>
</feature>
<dbReference type="AlphaFoldDB" id="A0A4Z0FBG6"/>
<dbReference type="PROSITE" id="PS50162">
    <property type="entry name" value="RECA_2"/>
    <property type="match status" value="1"/>
</dbReference>
<dbReference type="Pfam" id="PF18073">
    <property type="entry name" value="Zn_ribbon_LapB"/>
    <property type="match status" value="1"/>
</dbReference>
<keyword evidence="6 13" id="KW-0862">Zinc</keyword>
<keyword evidence="8 11" id="KW-0346">Stress response</keyword>
<dbReference type="GO" id="GO:0000725">
    <property type="term" value="P:recombinational repair"/>
    <property type="evidence" value="ECO:0007669"/>
    <property type="project" value="UniProtKB-UniRule"/>
</dbReference>
<dbReference type="Pfam" id="PF13481">
    <property type="entry name" value="AAA_25"/>
    <property type="match status" value="1"/>
</dbReference>
<comment type="caution">
    <text evidence="15">The sequence shown here is derived from an EMBL/GenBank/DDBJ whole genome shotgun (WGS) entry which is preliminary data.</text>
</comment>
<evidence type="ECO:0000256" key="10">
    <source>
        <dbReference type="ARBA" id="ARBA00023204"/>
    </source>
</evidence>
<keyword evidence="4 13" id="KW-0863">Zinc-finger</keyword>
<dbReference type="InterPro" id="IPR004504">
    <property type="entry name" value="DNA_repair_RadA"/>
</dbReference>
<name>A0A4Z0FBG6_9GAMM</name>
<dbReference type="GO" id="GO:0005829">
    <property type="term" value="C:cytosol"/>
    <property type="evidence" value="ECO:0007669"/>
    <property type="project" value="TreeGrafter"/>
</dbReference>
<dbReference type="Gene3D" id="3.30.230.10">
    <property type="match status" value="1"/>
</dbReference>
<dbReference type="EMBL" id="SRIO01000002">
    <property type="protein sequence ID" value="TFZ83846.1"/>
    <property type="molecule type" value="Genomic_DNA"/>
</dbReference>
<evidence type="ECO:0000256" key="1">
    <source>
        <dbReference type="ARBA" id="ARBA00022723"/>
    </source>
</evidence>
<dbReference type="Proteomes" id="UP000297890">
    <property type="component" value="Unassembled WGS sequence"/>
</dbReference>
<evidence type="ECO:0000256" key="3">
    <source>
        <dbReference type="ARBA" id="ARBA00022763"/>
    </source>
</evidence>
<dbReference type="Pfam" id="PF13541">
    <property type="entry name" value="ChlI"/>
    <property type="match status" value="1"/>
</dbReference>
<evidence type="ECO:0000313" key="16">
    <source>
        <dbReference type="Proteomes" id="UP000297890"/>
    </source>
</evidence>
<comment type="domain">
    <text evidence="11">The middle region has homology to RecA with ATPase motifs including the RadA KNRFG motif, while the C-terminus is homologous to Lon protease.</text>
</comment>
<organism evidence="15 16">
    <name type="scientific">Candidatus Macondimonas diazotrophica</name>
    <dbReference type="NCBI Taxonomy" id="2305248"/>
    <lineage>
        <taxon>Bacteria</taxon>
        <taxon>Pseudomonadati</taxon>
        <taxon>Pseudomonadota</taxon>
        <taxon>Gammaproteobacteria</taxon>
        <taxon>Chromatiales</taxon>
        <taxon>Ectothiorhodospiraceae</taxon>
        <taxon>Candidatus Macondimonas</taxon>
    </lineage>
</organism>
<sequence length="452" mass="47737">MSRTKPAYVCSACGAVASKWAGQCADCGAWNTLVESVRAAAGSSRGGYTGQLSEVRLLSEVEEAQDPRMPTGVSEMDRVLGGGLVPGAVILIGGDPGIGKSTLLLQLAVGLQAQLPALYVAGEESLQQIALRARRLGLPPAPLALVSETAVERIIACAQARRPGLMVIDSIQTMYTEQLPGAPGSVGQVRESTAQLVRFAKQSGVIVVLIGHVTKDGALAGPRVLEHMVDTVLSFESDPGGRYRMLRATKNRFGAVNELGVFAMTDAGLKEVAHPSAIFLSRQDQSAAGSVVTCVREGSRPLLLEVQALVDDSPLANPRRLTVGLEHNRLALLLAVLHRHGDVPLFNQDVFLNVVGGIRVNETAADLPVAAVVVSSLRNRPIPSETVIFGELGLSGEVRPVPYGEERLREAAKHGFTRALVPLANRPRRGAGIGTMDVQGVRHLADLLEALA</sequence>
<keyword evidence="5" id="KW-0378">Hydrolase</keyword>
<keyword evidence="10 11" id="KW-0234">DNA repair</keyword>
<dbReference type="SUPFAM" id="SSF52540">
    <property type="entry name" value="P-loop containing nucleoside triphosphate hydrolases"/>
    <property type="match status" value="1"/>
</dbReference>
<dbReference type="GO" id="GO:0003684">
    <property type="term" value="F:damaged DNA binding"/>
    <property type="evidence" value="ECO:0007669"/>
    <property type="project" value="InterPro"/>
</dbReference>
<feature type="binding site" evidence="11">
    <location>
        <begin position="94"/>
        <end position="101"/>
    </location>
    <ligand>
        <name>ATP</name>
        <dbReference type="ChEBI" id="CHEBI:30616"/>
    </ligand>
</feature>
<dbReference type="PANTHER" id="PTHR32472:SF10">
    <property type="entry name" value="DNA REPAIR PROTEIN RADA-LIKE PROTEIN"/>
    <property type="match status" value="1"/>
</dbReference>
<dbReference type="SMART" id="SM00382">
    <property type="entry name" value="AAA"/>
    <property type="match status" value="1"/>
</dbReference>
<evidence type="ECO:0000256" key="12">
    <source>
        <dbReference type="NCBIfam" id="TIGR00416"/>
    </source>
</evidence>
<dbReference type="InterPro" id="IPR020588">
    <property type="entry name" value="RecA_ATP-bd"/>
</dbReference>
<comment type="similarity">
    <text evidence="11 13">Belongs to the RecA family. RadA subfamily.</text>
</comment>
<gene>
    <name evidence="11 15" type="primary">radA</name>
    <name evidence="15" type="ORF">E4680_02415</name>
</gene>
<dbReference type="Gene3D" id="3.40.50.300">
    <property type="entry name" value="P-loop containing nucleotide triphosphate hydrolases"/>
    <property type="match status" value="1"/>
</dbReference>
<evidence type="ECO:0000256" key="4">
    <source>
        <dbReference type="ARBA" id="ARBA00022771"/>
    </source>
</evidence>
<evidence type="ECO:0000259" key="14">
    <source>
        <dbReference type="PROSITE" id="PS50162"/>
    </source>
</evidence>
<dbReference type="RefSeq" id="WP_135280773.1">
    <property type="nucleotide sequence ID" value="NZ_SRIO01000002.1"/>
</dbReference>
<evidence type="ECO:0000256" key="2">
    <source>
        <dbReference type="ARBA" id="ARBA00022741"/>
    </source>
</evidence>
<keyword evidence="2 11" id="KW-0547">Nucleotide-binding</keyword>
<dbReference type="SUPFAM" id="SSF54211">
    <property type="entry name" value="Ribosomal protein S5 domain 2-like"/>
    <property type="match status" value="1"/>
</dbReference>
<keyword evidence="7 11" id="KW-0067">ATP-binding</keyword>
<feature type="short sequence motif" description="RadA KNRFG motif" evidence="11">
    <location>
        <begin position="250"/>
        <end position="254"/>
    </location>
</feature>
<evidence type="ECO:0000256" key="11">
    <source>
        <dbReference type="HAMAP-Rule" id="MF_01498"/>
    </source>
</evidence>
<dbReference type="GO" id="GO:0008270">
    <property type="term" value="F:zinc ion binding"/>
    <property type="evidence" value="ECO:0007669"/>
    <property type="project" value="UniProtKB-KW"/>
</dbReference>
<evidence type="ECO:0000256" key="6">
    <source>
        <dbReference type="ARBA" id="ARBA00022833"/>
    </source>
</evidence>
<proteinExistence type="inferred from homology"/>
<dbReference type="InterPro" id="IPR003593">
    <property type="entry name" value="AAA+_ATPase"/>
</dbReference>
<dbReference type="PANTHER" id="PTHR32472">
    <property type="entry name" value="DNA REPAIR PROTEIN RADA"/>
    <property type="match status" value="1"/>
</dbReference>